<dbReference type="InterPro" id="IPR011055">
    <property type="entry name" value="Dup_hybrid_motif"/>
</dbReference>
<dbReference type="InterPro" id="IPR016047">
    <property type="entry name" value="M23ase_b-sheet_dom"/>
</dbReference>
<sequence>MRESRGTRKVARAHGHLPGHRPTPANSGRAEPRFGARLTHAAICDLAYTGSMAEKPPAPGSTSREVVISLPFTGLWLARNSPARRVPSHGSDLLGERYAIDFIGVDEHRRTADRRDWRTFLATEPPERFYAFGRPLLAPADGTVVDVHDGEIDHAGRRSQLSLVPYALGQMGRLRQGVGAVAGNYLIIALRDSDAFLALAHLRAGSVRVAVGDTVTTGQPVADCGNSGNSTQPHVHVQVMDSADLSVARGVPMAFRRFRERPHGTRQFQIRESGIPAEEAVVEPLPF</sequence>
<evidence type="ECO:0000256" key="1">
    <source>
        <dbReference type="SAM" id="MobiDB-lite"/>
    </source>
</evidence>
<dbReference type="AlphaFoldDB" id="A0A562IAW5"/>
<evidence type="ECO:0000259" key="2">
    <source>
        <dbReference type="Pfam" id="PF01551"/>
    </source>
</evidence>
<proteinExistence type="predicted"/>
<dbReference type="PANTHER" id="PTHR21666">
    <property type="entry name" value="PEPTIDASE-RELATED"/>
    <property type="match status" value="1"/>
</dbReference>
<name>A0A562IAW5_MICOL</name>
<comment type="caution">
    <text evidence="3">The sequence shown here is derived from an EMBL/GenBank/DDBJ whole genome shotgun (WGS) entry which is preliminary data.</text>
</comment>
<feature type="domain" description="M23ase beta-sheet core" evidence="2">
    <location>
        <begin position="133"/>
        <end position="241"/>
    </location>
</feature>
<dbReference type="SUPFAM" id="SSF51261">
    <property type="entry name" value="Duplicated hybrid motif"/>
    <property type="match status" value="1"/>
</dbReference>
<dbReference type="PANTHER" id="PTHR21666:SF270">
    <property type="entry name" value="MUREIN HYDROLASE ACTIVATOR ENVC"/>
    <property type="match status" value="1"/>
</dbReference>
<feature type="region of interest" description="Disordered" evidence="1">
    <location>
        <begin position="1"/>
        <end position="31"/>
    </location>
</feature>
<gene>
    <name evidence="3" type="ORF">JD77_03109</name>
</gene>
<organism evidence="3 4">
    <name type="scientific">Micromonospora olivasterospora</name>
    <dbReference type="NCBI Taxonomy" id="1880"/>
    <lineage>
        <taxon>Bacteria</taxon>
        <taxon>Bacillati</taxon>
        <taxon>Actinomycetota</taxon>
        <taxon>Actinomycetes</taxon>
        <taxon>Micromonosporales</taxon>
        <taxon>Micromonosporaceae</taxon>
        <taxon>Micromonospora</taxon>
    </lineage>
</organism>
<accession>A0A562IAW5</accession>
<dbReference type="CDD" id="cd12797">
    <property type="entry name" value="M23_peptidase"/>
    <property type="match status" value="1"/>
</dbReference>
<dbReference type="GO" id="GO:0004222">
    <property type="term" value="F:metalloendopeptidase activity"/>
    <property type="evidence" value="ECO:0007669"/>
    <property type="project" value="TreeGrafter"/>
</dbReference>
<dbReference type="InterPro" id="IPR050570">
    <property type="entry name" value="Cell_wall_metabolism_enzyme"/>
</dbReference>
<protein>
    <submittedName>
        <fullName evidence="3">Peptidase M23-like protein</fullName>
    </submittedName>
</protein>
<dbReference type="EMBL" id="VLKE01000001">
    <property type="protein sequence ID" value="TWH68121.1"/>
    <property type="molecule type" value="Genomic_DNA"/>
</dbReference>
<keyword evidence="4" id="KW-1185">Reference proteome</keyword>
<dbReference type="Proteomes" id="UP000319825">
    <property type="component" value="Unassembled WGS sequence"/>
</dbReference>
<feature type="compositionally biased region" description="Basic residues" evidence="1">
    <location>
        <begin position="7"/>
        <end position="19"/>
    </location>
</feature>
<reference evidence="3 4" key="1">
    <citation type="submission" date="2019-07" db="EMBL/GenBank/DDBJ databases">
        <title>R&amp;d 2014.</title>
        <authorList>
            <person name="Klenk H.-P."/>
        </authorList>
    </citation>
    <scope>NUCLEOTIDE SEQUENCE [LARGE SCALE GENOMIC DNA]</scope>
    <source>
        <strain evidence="3 4">DSM 43868</strain>
    </source>
</reference>
<dbReference type="Gene3D" id="2.70.70.10">
    <property type="entry name" value="Glucose Permease (Domain IIA)"/>
    <property type="match status" value="1"/>
</dbReference>
<evidence type="ECO:0000313" key="3">
    <source>
        <dbReference type="EMBL" id="TWH68121.1"/>
    </source>
</evidence>
<evidence type="ECO:0000313" key="4">
    <source>
        <dbReference type="Proteomes" id="UP000319825"/>
    </source>
</evidence>
<dbReference type="Pfam" id="PF01551">
    <property type="entry name" value="Peptidase_M23"/>
    <property type="match status" value="1"/>
</dbReference>